<dbReference type="NCBIfam" id="NF040963">
    <property type="entry name" value="MamI"/>
    <property type="match status" value="1"/>
</dbReference>
<evidence type="ECO:0000256" key="1">
    <source>
        <dbReference type="SAM" id="Phobius"/>
    </source>
</evidence>
<evidence type="ECO:0000313" key="2">
    <source>
        <dbReference type="EMBL" id="GAB0057866.1"/>
    </source>
</evidence>
<reference evidence="2 3" key="2">
    <citation type="submission" date="2024-09" db="EMBL/GenBank/DDBJ databases">
        <title>Draft genome sequence of Candidatus Magnetaquicoccaceae bacterium FCR-1.</title>
        <authorList>
            <person name="Shimoshige H."/>
            <person name="Shimamura S."/>
            <person name="Taoka A."/>
            <person name="Kobayashi H."/>
            <person name="Maekawa T."/>
        </authorList>
    </citation>
    <scope>NUCLEOTIDE SEQUENCE [LARGE SCALE GENOMIC DNA]</scope>
    <source>
        <strain evidence="2 3">FCR-1</strain>
    </source>
</reference>
<comment type="caution">
    <text evidence="2">The sequence shown here is derived from an EMBL/GenBank/DDBJ whole genome shotgun (WGS) entry which is preliminary data.</text>
</comment>
<feature type="transmembrane region" description="Helical" evidence="1">
    <location>
        <begin position="31"/>
        <end position="49"/>
    </location>
</feature>
<dbReference type="RefSeq" id="WP_420905552.1">
    <property type="nucleotide sequence ID" value="NZ_BAAFGK010000004.1"/>
</dbReference>
<feature type="transmembrane region" description="Helical" evidence="1">
    <location>
        <begin position="5"/>
        <end position="25"/>
    </location>
</feature>
<dbReference type="InterPro" id="IPR058806">
    <property type="entry name" value="MamI"/>
</dbReference>
<keyword evidence="3" id="KW-1185">Reference proteome</keyword>
<keyword evidence="1" id="KW-0472">Membrane</keyword>
<sequence length="74" mass="7906">MPKIVFGLIAIALGLWGVSTWWWSIVELLRGLVPMALLILGVVSLGAGVTKIKKEQPAAPMDAELSESSSQSDE</sequence>
<keyword evidence="1" id="KW-0812">Transmembrane</keyword>
<dbReference type="Pfam" id="PF26391">
    <property type="entry name" value="MamI"/>
    <property type="match status" value="1"/>
</dbReference>
<protein>
    <submittedName>
        <fullName evidence="2">Magnetosome protein MamI</fullName>
    </submittedName>
</protein>
<accession>A0ABQ0CAF7</accession>
<gene>
    <name evidence="2" type="primary">mamI</name>
    <name evidence="2" type="ORF">SIID45300_02200</name>
</gene>
<evidence type="ECO:0000313" key="3">
    <source>
        <dbReference type="Proteomes" id="UP001628193"/>
    </source>
</evidence>
<dbReference type="Proteomes" id="UP001628193">
    <property type="component" value="Unassembled WGS sequence"/>
</dbReference>
<organism evidence="2 3">
    <name type="scientific">Candidatus Magnetaquiglobus chichijimensis</name>
    <dbReference type="NCBI Taxonomy" id="3141448"/>
    <lineage>
        <taxon>Bacteria</taxon>
        <taxon>Pseudomonadati</taxon>
        <taxon>Pseudomonadota</taxon>
        <taxon>Magnetococcia</taxon>
        <taxon>Magnetococcales</taxon>
        <taxon>Candidatus Magnetaquicoccaceae</taxon>
        <taxon>Candidatus Magnetaquiglobus</taxon>
    </lineage>
</organism>
<reference evidence="2 3" key="1">
    <citation type="submission" date="2024-05" db="EMBL/GenBank/DDBJ databases">
        <authorList>
            <consortium name="Candidatus Magnetaquicoccaceae bacterium FCR-1 genome sequencing consortium"/>
            <person name="Shimoshige H."/>
            <person name="Shimamura S."/>
            <person name="Taoka A."/>
            <person name="Kobayashi H."/>
            <person name="Maekawa T."/>
        </authorList>
    </citation>
    <scope>NUCLEOTIDE SEQUENCE [LARGE SCALE GENOMIC DNA]</scope>
    <source>
        <strain evidence="2 3">FCR-1</strain>
    </source>
</reference>
<dbReference type="EMBL" id="BAAFGK010000004">
    <property type="protein sequence ID" value="GAB0057866.1"/>
    <property type="molecule type" value="Genomic_DNA"/>
</dbReference>
<keyword evidence="1" id="KW-1133">Transmembrane helix</keyword>
<proteinExistence type="predicted"/>
<name>A0ABQ0CAF7_9PROT</name>